<sequence length="156" mass="17764">MRTSVAYMPTISDSLASASRIRLACAPWREGVRACLVCPSLRITRSSIANRRRHTRESTPGRTRIERLPDRKGGGAAFSQSLLHHSRLYLVDWCVRISTERCVSRGRFWFLNDRRETRSPETKQILPWAKSAPTRERRGSVSTADDADAYSNAKRC</sequence>
<evidence type="ECO:0000256" key="1">
    <source>
        <dbReference type="SAM" id="MobiDB-lite"/>
    </source>
</evidence>
<dbReference type="EMBL" id="MU842869">
    <property type="protein sequence ID" value="KAK2029080.1"/>
    <property type="molecule type" value="Genomic_DNA"/>
</dbReference>
<keyword evidence="3" id="KW-1185">Reference proteome</keyword>
<proteinExistence type="predicted"/>
<comment type="caution">
    <text evidence="2">The sequence shown here is derived from an EMBL/GenBank/DDBJ whole genome shotgun (WGS) entry which is preliminary data.</text>
</comment>
<protein>
    <submittedName>
        <fullName evidence="2">Uncharacterized protein</fullName>
    </submittedName>
</protein>
<dbReference type="AlphaFoldDB" id="A0AAD9HHM8"/>
<gene>
    <name evidence="2" type="ORF">LX32DRAFT_378292</name>
</gene>
<name>A0AAD9HHM8_9PEZI</name>
<organism evidence="2 3">
    <name type="scientific">Colletotrichum zoysiae</name>
    <dbReference type="NCBI Taxonomy" id="1216348"/>
    <lineage>
        <taxon>Eukaryota</taxon>
        <taxon>Fungi</taxon>
        <taxon>Dikarya</taxon>
        <taxon>Ascomycota</taxon>
        <taxon>Pezizomycotina</taxon>
        <taxon>Sordariomycetes</taxon>
        <taxon>Hypocreomycetidae</taxon>
        <taxon>Glomerellales</taxon>
        <taxon>Glomerellaceae</taxon>
        <taxon>Colletotrichum</taxon>
        <taxon>Colletotrichum graminicola species complex</taxon>
    </lineage>
</organism>
<evidence type="ECO:0000313" key="3">
    <source>
        <dbReference type="Proteomes" id="UP001232148"/>
    </source>
</evidence>
<evidence type="ECO:0000313" key="2">
    <source>
        <dbReference type="EMBL" id="KAK2029080.1"/>
    </source>
</evidence>
<reference evidence="2" key="1">
    <citation type="submission" date="2021-06" db="EMBL/GenBank/DDBJ databases">
        <title>Comparative genomics, transcriptomics and evolutionary studies reveal genomic signatures of adaptation to plant cell wall in hemibiotrophic fungi.</title>
        <authorList>
            <consortium name="DOE Joint Genome Institute"/>
            <person name="Baroncelli R."/>
            <person name="Diaz J.F."/>
            <person name="Benocci T."/>
            <person name="Peng M."/>
            <person name="Battaglia E."/>
            <person name="Haridas S."/>
            <person name="Andreopoulos W."/>
            <person name="Labutti K."/>
            <person name="Pangilinan J."/>
            <person name="Floch G.L."/>
            <person name="Makela M.R."/>
            <person name="Henrissat B."/>
            <person name="Grigoriev I.V."/>
            <person name="Crouch J.A."/>
            <person name="De Vries R.P."/>
            <person name="Sukno S.A."/>
            <person name="Thon M.R."/>
        </authorList>
    </citation>
    <scope>NUCLEOTIDE SEQUENCE</scope>
    <source>
        <strain evidence="2">MAFF235873</strain>
    </source>
</reference>
<accession>A0AAD9HHM8</accession>
<feature type="region of interest" description="Disordered" evidence="1">
    <location>
        <begin position="128"/>
        <end position="156"/>
    </location>
</feature>
<dbReference type="Proteomes" id="UP001232148">
    <property type="component" value="Unassembled WGS sequence"/>
</dbReference>